<dbReference type="EMBL" id="PDJJ01000001">
    <property type="protein sequence ID" value="PFG43335.1"/>
    <property type="molecule type" value="Genomic_DNA"/>
</dbReference>
<protein>
    <submittedName>
        <fullName evidence="7">Hydroxymethylglutaryl-CoA synthase</fullName>
    </submittedName>
</protein>
<dbReference type="InterPro" id="IPR016039">
    <property type="entry name" value="Thiolase-like"/>
</dbReference>
<dbReference type="PANTHER" id="PTHR43323">
    <property type="entry name" value="3-HYDROXY-3-METHYLGLUTARYL COENZYME A SYNTHASE"/>
    <property type="match status" value="1"/>
</dbReference>
<feature type="domain" description="Hydroxymethylglutaryl-coenzyme A synthase C-terminal" evidence="6">
    <location>
        <begin position="184"/>
        <end position="260"/>
    </location>
</feature>
<dbReference type="Gene3D" id="3.40.47.10">
    <property type="match status" value="2"/>
</dbReference>
<evidence type="ECO:0000313" key="8">
    <source>
        <dbReference type="Proteomes" id="UP000224130"/>
    </source>
</evidence>
<organism evidence="7 8">
    <name type="scientific">Isoptericola jiangsuensis</name>
    <dbReference type="NCBI Taxonomy" id="548579"/>
    <lineage>
        <taxon>Bacteria</taxon>
        <taxon>Bacillati</taxon>
        <taxon>Actinomycetota</taxon>
        <taxon>Actinomycetes</taxon>
        <taxon>Micrococcales</taxon>
        <taxon>Promicromonosporaceae</taxon>
        <taxon>Isoptericola</taxon>
    </lineage>
</organism>
<evidence type="ECO:0000256" key="3">
    <source>
        <dbReference type="PIRSR" id="PIRSR611554-1"/>
    </source>
</evidence>
<feature type="binding site" evidence="4">
    <location>
        <position position="42"/>
    </location>
    <ligand>
        <name>(3S)-3-hydroxy-3-methylglutaryl-CoA</name>
        <dbReference type="ChEBI" id="CHEBI:43074"/>
    </ligand>
</feature>
<reference evidence="7 8" key="1">
    <citation type="submission" date="2017-10" db="EMBL/GenBank/DDBJ databases">
        <title>Sequencing the genomes of 1000 actinobacteria strains.</title>
        <authorList>
            <person name="Klenk H.-P."/>
        </authorList>
    </citation>
    <scope>NUCLEOTIDE SEQUENCE [LARGE SCALE GENOMIC DNA]</scope>
    <source>
        <strain evidence="7 8">DSM 21863</strain>
    </source>
</reference>
<dbReference type="GO" id="GO:0006084">
    <property type="term" value="P:acetyl-CoA metabolic process"/>
    <property type="evidence" value="ECO:0007669"/>
    <property type="project" value="InterPro"/>
</dbReference>
<name>A0A2A9EYP4_9MICO</name>
<dbReference type="Pfam" id="PF01154">
    <property type="entry name" value="HMG_CoA_synt_N"/>
    <property type="match status" value="1"/>
</dbReference>
<accession>A0A2A9EYP4</accession>
<dbReference type="CDD" id="cd00827">
    <property type="entry name" value="init_cond_enzymes"/>
    <property type="match status" value="1"/>
</dbReference>
<dbReference type="PANTHER" id="PTHR43323:SF2">
    <property type="entry name" value="HYDROXYMETHYLGLUTARYL-COA SYNTHASE"/>
    <property type="match status" value="1"/>
</dbReference>
<dbReference type="Pfam" id="PF08540">
    <property type="entry name" value="HMG_CoA_synt_C"/>
    <property type="match status" value="2"/>
</dbReference>
<evidence type="ECO:0000256" key="4">
    <source>
        <dbReference type="PIRSR" id="PIRSR611554-2"/>
    </source>
</evidence>
<feature type="domain" description="Hydroxymethylglutaryl-coenzyme A synthase C-terminal" evidence="6">
    <location>
        <begin position="274"/>
        <end position="334"/>
    </location>
</feature>
<evidence type="ECO:0000256" key="2">
    <source>
        <dbReference type="ARBA" id="ARBA00022679"/>
    </source>
</evidence>
<dbReference type="RefSeq" id="WP_245852326.1">
    <property type="nucleotide sequence ID" value="NZ_PDJJ01000001.1"/>
</dbReference>
<feature type="active site" description="Proton donor/acceptor" evidence="3">
    <location>
        <position position="246"/>
    </location>
</feature>
<keyword evidence="2" id="KW-0808">Transferase</keyword>
<dbReference type="Proteomes" id="UP000224130">
    <property type="component" value="Unassembled WGS sequence"/>
</dbReference>
<evidence type="ECO:0000256" key="1">
    <source>
        <dbReference type="ARBA" id="ARBA00007061"/>
    </source>
</evidence>
<sequence>MNTLPTPGPTHEATMIGISDLSLATGHHVLDLAHLAQANGTDPAKYRVGLGQDEMSVLAPDEDVVTLAAAAALPVVQRHGTDRIRTLLVATESGVDQSKSVGVWVHRLLGLPSSVRTVELKQACYGGAAALQAALGIVARDPRQQVLVVATDVARYDVETAAEPTQGAGAVAMLVEADPALVAIDPVSGVHTSDVDDFWRPNDHASAVVDGRLSVSAYLDALTGAWDDYRAQGGHPIEDIARFCYHQPFTRMATKAHRKLAQHTGVDLDEVLLEPTTRYNRRLGNSYTASLWAALTALLDDPTDLTGERIALFSYGSGAVGELITGVVRDGYRAHLRADDNARSLDERKPVDLATYRALHAAAGARGSEDHDVPVSTSAPFRFAGVRGLARRYEGGAQA</sequence>
<feature type="active site" description="Proton donor/acceptor" evidence="3">
    <location>
        <position position="92"/>
    </location>
</feature>
<dbReference type="InterPro" id="IPR013528">
    <property type="entry name" value="HMG_CoA_synth_N"/>
</dbReference>
<feature type="binding site" evidence="4">
    <location>
        <position position="255"/>
    </location>
    <ligand>
        <name>(3S)-3-hydroxy-3-methylglutaryl-CoA</name>
        <dbReference type="ChEBI" id="CHEBI:43074"/>
    </ligand>
</feature>
<evidence type="ECO:0000259" key="6">
    <source>
        <dbReference type="Pfam" id="PF08540"/>
    </source>
</evidence>
<evidence type="ECO:0000313" key="7">
    <source>
        <dbReference type="EMBL" id="PFG43335.1"/>
    </source>
</evidence>
<feature type="domain" description="Hydroxymethylglutaryl-coenzyme A synthase N-terminal" evidence="5">
    <location>
        <begin position="16"/>
        <end position="177"/>
    </location>
</feature>
<feature type="binding site" evidence="4">
    <location>
        <position position="285"/>
    </location>
    <ligand>
        <name>(3S)-3-hydroxy-3-methylglutaryl-CoA</name>
        <dbReference type="ChEBI" id="CHEBI:43074"/>
    </ligand>
</feature>
<keyword evidence="8" id="KW-1185">Reference proteome</keyword>
<dbReference type="AlphaFoldDB" id="A0A2A9EYP4"/>
<dbReference type="SUPFAM" id="SSF53901">
    <property type="entry name" value="Thiolase-like"/>
    <property type="match status" value="2"/>
</dbReference>
<dbReference type="InterPro" id="IPR013746">
    <property type="entry name" value="HMG_CoA_synt_C_dom"/>
</dbReference>
<dbReference type="InterPro" id="IPR011554">
    <property type="entry name" value="HMG_CoA_synthase_prok"/>
</dbReference>
<evidence type="ECO:0000259" key="5">
    <source>
        <dbReference type="Pfam" id="PF01154"/>
    </source>
</evidence>
<comment type="similarity">
    <text evidence="1">Belongs to the thiolase-like superfamily. HMG-CoA synthase family.</text>
</comment>
<proteinExistence type="inferred from homology"/>
<dbReference type="NCBIfam" id="TIGR01835">
    <property type="entry name" value="HMG-CoA-S_prok"/>
    <property type="match status" value="1"/>
</dbReference>
<gene>
    <name evidence="7" type="ORF">ATJ88_2020</name>
</gene>
<dbReference type="GO" id="GO:0004421">
    <property type="term" value="F:hydroxymethylglutaryl-CoA synthase activity"/>
    <property type="evidence" value="ECO:0007669"/>
    <property type="project" value="InterPro"/>
</dbReference>
<feature type="active site" description="Acyl-thioester intermediate" evidence="3">
    <location>
        <position position="124"/>
    </location>
</feature>
<comment type="caution">
    <text evidence="7">The sequence shown here is derived from an EMBL/GenBank/DDBJ whole genome shotgun (WGS) entry which is preliminary data.</text>
</comment>
<feature type="binding site" evidence="4">
    <location>
        <position position="156"/>
    </location>
    <ligand>
        <name>(3S)-3-hydroxy-3-methylglutaryl-CoA</name>
        <dbReference type="ChEBI" id="CHEBI:43074"/>
    </ligand>
</feature>